<dbReference type="EMBL" id="JAAKZG010000026">
    <property type="protein sequence ID" value="NGN45132.1"/>
    <property type="molecule type" value="Genomic_DNA"/>
</dbReference>
<dbReference type="Proteomes" id="UP000481252">
    <property type="component" value="Unassembled WGS sequence"/>
</dbReference>
<dbReference type="RefSeq" id="WP_165121506.1">
    <property type="nucleotide sequence ID" value="NZ_JAAKZG010000026.1"/>
</dbReference>
<gene>
    <name evidence="1" type="ORF">G6N74_29180</name>
</gene>
<dbReference type="AlphaFoldDB" id="A0A7C9VHH5"/>
<protein>
    <submittedName>
        <fullName evidence="1">Uncharacterized protein</fullName>
    </submittedName>
</protein>
<evidence type="ECO:0000313" key="2">
    <source>
        <dbReference type="Proteomes" id="UP000481252"/>
    </source>
</evidence>
<proteinExistence type="predicted"/>
<reference evidence="1 2" key="1">
    <citation type="submission" date="2020-02" db="EMBL/GenBank/DDBJ databases">
        <title>Genome sequence of the type strain CGMCC 1.15528 of Mesorhizobium zhangyense.</title>
        <authorList>
            <person name="Gao J."/>
            <person name="Sun J."/>
        </authorList>
    </citation>
    <scope>NUCLEOTIDE SEQUENCE [LARGE SCALE GENOMIC DNA]</scope>
    <source>
        <strain evidence="1 2">CGMCC 1.15528</strain>
    </source>
</reference>
<evidence type="ECO:0000313" key="1">
    <source>
        <dbReference type="EMBL" id="NGN45132.1"/>
    </source>
</evidence>
<keyword evidence="2" id="KW-1185">Reference proteome</keyword>
<comment type="caution">
    <text evidence="1">The sequence shown here is derived from an EMBL/GenBank/DDBJ whole genome shotgun (WGS) entry which is preliminary data.</text>
</comment>
<organism evidence="1 2">
    <name type="scientific">Mesorhizobium zhangyense</name>
    <dbReference type="NCBI Taxonomy" id="1776730"/>
    <lineage>
        <taxon>Bacteria</taxon>
        <taxon>Pseudomonadati</taxon>
        <taxon>Pseudomonadota</taxon>
        <taxon>Alphaproteobacteria</taxon>
        <taxon>Hyphomicrobiales</taxon>
        <taxon>Phyllobacteriaceae</taxon>
        <taxon>Mesorhizobium</taxon>
    </lineage>
</organism>
<accession>A0A7C9VHH5</accession>
<sequence length="255" mass="28365">MTDEGDKKKPILVPSKDHPGDRLRAVATGIAGLAPGGGLVTALIDDLVPTGEERARADWETSISERTNVHGVTLDEHDAQLNPKETIDGVVAALAAALALACPDGLGHEVYEPDEIYTLVRDMPQSEVEDAVWELDALGLISVTHLMGPIAWRLRLEPVFYEQLDHQVMGWATAQDAAQLAQIILDTDETRAEALHENTGWSKRRFNPAFRMVLEEIGEGRISREVQPDYVARYFALMQEDRVRLKRMIRSHQSQ</sequence>
<name>A0A7C9VHH5_9HYPH</name>